<gene>
    <name evidence="2" type="ORF">SAMN04489842_1859</name>
</gene>
<reference evidence="3" key="1">
    <citation type="submission" date="2016-10" db="EMBL/GenBank/DDBJ databases">
        <authorList>
            <person name="Varghese N."/>
            <person name="Submissions S."/>
        </authorList>
    </citation>
    <scope>NUCLEOTIDE SEQUENCE [LARGE SCALE GENOMIC DNA]</scope>
    <source>
        <strain evidence="3">DSM 24767</strain>
    </source>
</reference>
<accession>A0A1H1F855</accession>
<evidence type="ECO:0000256" key="1">
    <source>
        <dbReference type="SAM" id="MobiDB-lite"/>
    </source>
</evidence>
<proteinExistence type="predicted"/>
<dbReference type="OrthoDB" id="103676at2157"/>
<dbReference type="Proteomes" id="UP000198848">
    <property type="component" value="Unassembled WGS sequence"/>
</dbReference>
<organism evidence="2 3">
    <name type="scientific">Natronobacterium texcoconense</name>
    <dbReference type="NCBI Taxonomy" id="1095778"/>
    <lineage>
        <taxon>Archaea</taxon>
        <taxon>Methanobacteriati</taxon>
        <taxon>Methanobacteriota</taxon>
        <taxon>Stenosarchaea group</taxon>
        <taxon>Halobacteria</taxon>
        <taxon>Halobacteriales</taxon>
        <taxon>Natrialbaceae</taxon>
        <taxon>Natronobacterium</taxon>
    </lineage>
</organism>
<protein>
    <submittedName>
        <fullName evidence="2">PGF-pre-PGF domain-containing protein</fullName>
    </submittedName>
</protein>
<dbReference type="EMBL" id="FNLC01000002">
    <property type="protein sequence ID" value="SDQ97038.1"/>
    <property type="molecule type" value="Genomic_DNA"/>
</dbReference>
<feature type="region of interest" description="Disordered" evidence="1">
    <location>
        <begin position="303"/>
        <end position="334"/>
    </location>
</feature>
<dbReference type="AlphaFoldDB" id="A0A1H1F855"/>
<evidence type="ECO:0000313" key="3">
    <source>
        <dbReference type="Proteomes" id="UP000198848"/>
    </source>
</evidence>
<dbReference type="RefSeq" id="WP_090380679.1">
    <property type="nucleotide sequence ID" value="NZ_FNLC01000002.1"/>
</dbReference>
<evidence type="ECO:0000313" key="2">
    <source>
        <dbReference type="EMBL" id="SDQ97038.1"/>
    </source>
</evidence>
<name>A0A1H1F855_NATTX</name>
<sequence length="442" mass="47133">MTGRKRGLMVVAVVVLVVLGSVGGIAGGAVAQSDEDNTSVHSYVVEQGDACQQIEPLSTSESVDSFYDYRNHETHPEGVDRMYSSYGTDHLQENNASLLFLHEGTDGVSLVMVHDRVDGNTTGGVATFDVVGLPHEADWEVKNDDYDGPTNMDEFDRGDGWASADWIWIESRTGGGAIQGGLNDPFAVTVHPAFNEDAEYYENDDLYDPDWYDGGEIEEWHVLSGDANNPDRSELTSLSEPVTIRTGTCDDPSVTYDRTGDGITATVDDASADDVVRLQPTNGSDDGVQFERVDVTDLEGSGTFAFESSQPEGLPASPSDSESIGSLASSGPEDVTATVTFSVDAATLDEHDLEPDHVALYENDGGEWNESETALTDETGAAYHFTAEVSSLEGLTVAETQEPRSTAEGYASSVPGFELGVAAGVLLLLTAAWAARARSQST</sequence>
<feature type="compositionally biased region" description="Polar residues" evidence="1">
    <location>
        <begin position="318"/>
        <end position="329"/>
    </location>
</feature>
<keyword evidence="3" id="KW-1185">Reference proteome</keyword>